<evidence type="ECO:0000313" key="3">
    <source>
        <dbReference type="Proteomes" id="UP000256970"/>
    </source>
</evidence>
<feature type="region of interest" description="Disordered" evidence="1">
    <location>
        <begin position="774"/>
        <end position="824"/>
    </location>
</feature>
<feature type="compositionally biased region" description="Acidic residues" evidence="1">
    <location>
        <begin position="352"/>
        <end position="367"/>
    </location>
</feature>
<gene>
    <name evidence="2" type="ORF">BQ4739_LOCUS8375</name>
</gene>
<dbReference type="Gene3D" id="2.70.98.10">
    <property type="match status" value="2"/>
</dbReference>
<dbReference type="InterPro" id="IPR014718">
    <property type="entry name" value="GH-type_carb-bd"/>
</dbReference>
<dbReference type="InterPro" id="IPR011013">
    <property type="entry name" value="Gal_mutarotase_sf_dom"/>
</dbReference>
<dbReference type="SUPFAM" id="SSF74650">
    <property type="entry name" value="Galactose mutarotase-like"/>
    <property type="match status" value="1"/>
</dbReference>
<feature type="region of interest" description="Disordered" evidence="1">
    <location>
        <begin position="61"/>
        <end position="92"/>
    </location>
</feature>
<feature type="region of interest" description="Disordered" evidence="1">
    <location>
        <begin position="324"/>
        <end position="367"/>
    </location>
</feature>
<dbReference type="GO" id="GO:0047938">
    <property type="term" value="F:glucose-6-phosphate 1-epimerase activity"/>
    <property type="evidence" value="ECO:0007669"/>
    <property type="project" value="TreeGrafter"/>
</dbReference>
<dbReference type="STRING" id="3088.A0A383VS93"/>
<dbReference type="GO" id="GO:0030246">
    <property type="term" value="F:carbohydrate binding"/>
    <property type="evidence" value="ECO:0007669"/>
    <property type="project" value="InterPro"/>
</dbReference>
<dbReference type="AlphaFoldDB" id="A0A383VS93"/>
<dbReference type="Proteomes" id="UP000256970">
    <property type="component" value="Unassembled WGS sequence"/>
</dbReference>
<dbReference type="PANTHER" id="PTHR11122">
    <property type="entry name" value="APOSPORY-ASSOCIATED PROTEIN C-RELATED"/>
    <property type="match status" value="1"/>
</dbReference>
<sequence>MYHQQVLNRRRCCGLGQQQQSNRGAAAAGCSKLLQQRGLPLTRIPAVRQALGQPLGAAWRPSLAGSSSHGSSSRSSSSSSSSSTRRRLQPSAAAATEIWPSLVRRSRSRLVNRLNAEHGVEDFVEFYEAAGGLPAVYLMHPRGHTVEIHLQGATITRWLKEDGTDLLFTRSDAVFEEGEAINSGIPLAFPQWRDGALPYNGFADKLRWEVMGADLEGEFVNQVVSKQDIREGRARLLLDEDGSAMVPRPEGLIDEEDDWEELQQLQGLGQDIDAMYDQDEQAAAALAPKKKRGKLSKAEKEAEEAAAAAAAAAAEDAAAAAAAAAEASPGSSSSDEEGEVELPGAAAAAADGADEEGQLAGDGWDDVDFGVITDPAPYVILRLRDNAETRAVWPHKFELYYKITLSESDDFPDPKGDLPKGVHTWTGSNRPMRPELEAAMEAVDEGDEETAAALLAAAEKAEMEEAQGGVPRGGNTLYNGYRMFTDEDGTVVEEGDAGAAPAAAAEVADEDDAEAGAEGTPAKGKRGRKSKAAAAAGEGDGGEGDDEYYDDGELPRDIYDPPGEPMQIRMEWVLINKDPKGSEPFPFQLAALSHFRTKDQMRYGELVRVLGLGGVVTFDYSQDPRKARLVGCDEDYVNFEGDRREAVYINSHDADVMFCPGSRTHFELMARKGLSDHVVWHPGALGLPGLELEPRFFAQVGAGRLALPKKKQQFHCFVVWHPGALGLPGLELEPRFFAQVGAGRLALPKKLAPGKKWRGEYVIRYHPRYWDPPVFDSEGMQPMPQLQPRADDADDDDGLDDAEHVEGITSSKLGGGWDVPLSDE</sequence>
<dbReference type="PANTHER" id="PTHR11122:SF13">
    <property type="entry name" value="GLUCOSE-6-PHOSPHATE 1-EPIMERASE"/>
    <property type="match status" value="1"/>
</dbReference>
<evidence type="ECO:0000256" key="1">
    <source>
        <dbReference type="SAM" id="MobiDB-lite"/>
    </source>
</evidence>
<evidence type="ECO:0008006" key="4">
    <source>
        <dbReference type="Google" id="ProtNLM"/>
    </source>
</evidence>
<keyword evidence="3" id="KW-1185">Reference proteome</keyword>
<accession>A0A383VS93</accession>
<feature type="compositionally biased region" description="Low complexity" evidence="1">
    <location>
        <begin position="341"/>
        <end position="351"/>
    </location>
</feature>
<reference evidence="2 3" key="1">
    <citation type="submission" date="2016-10" db="EMBL/GenBank/DDBJ databases">
        <authorList>
            <person name="Cai Z."/>
        </authorList>
    </citation>
    <scope>NUCLEOTIDE SEQUENCE [LARGE SCALE GENOMIC DNA]</scope>
</reference>
<dbReference type="EMBL" id="FNXT01000835">
    <property type="protein sequence ID" value="SZX68051.1"/>
    <property type="molecule type" value="Genomic_DNA"/>
</dbReference>
<feature type="region of interest" description="Disordered" evidence="1">
    <location>
        <begin position="496"/>
        <end position="550"/>
    </location>
</feature>
<feature type="compositionally biased region" description="Low complexity" evidence="1">
    <location>
        <begin position="66"/>
        <end position="83"/>
    </location>
</feature>
<organism evidence="2 3">
    <name type="scientific">Tetradesmus obliquus</name>
    <name type="common">Green alga</name>
    <name type="synonym">Acutodesmus obliquus</name>
    <dbReference type="NCBI Taxonomy" id="3088"/>
    <lineage>
        <taxon>Eukaryota</taxon>
        <taxon>Viridiplantae</taxon>
        <taxon>Chlorophyta</taxon>
        <taxon>core chlorophytes</taxon>
        <taxon>Chlorophyceae</taxon>
        <taxon>CS clade</taxon>
        <taxon>Sphaeropleales</taxon>
        <taxon>Scenedesmaceae</taxon>
        <taxon>Tetradesmus</taxon>
    </lineage>
</organism>
<feature type="compositionally biased region" description="Low complexity" evidence="1">
    <location>
        <begin position="497"/>
        <end position="506"/>
    </location>
</feature>
<dbReference type="GO" id="GO:0005737">
    <property type="term" value="C:cytoplasm"/>
    <property type="evidence" value="ECO:0007669"/>
    <property type="project" value="TreeGrafter"/>
</dbReference>
<dbReference type="GO" id="GO:0005975">
    <property type="term" value="P:carbohydrate metabolic process"/>
    <property type="evidence" value="ECO:0007669"/>
    <property type="project" value="InterPro"/>
</dbReference>
<name>A0A383VS93_TETOB</name>
<protein>
    <recommendedName>
        <fullName evidence="4">Glucose-6-phosphate 1-epimerase</fullName>
    </recommendedName>
</protein>
<feature type="compositionally biased region" description="Acidic residues" evidence="1">
    <location>
        <begin position="540"/>
        <end position="550"/>
    </location>
</feature>
<evidence type="ECO:0000313" key="2">
    <source>
        <dbReference type="EMBL" id="SZX68051.1"/>
    </source>
</evidence>
<proteinExistence type="predicted"/>
<feature type="compositionally biased region" description="Low complexity" evidence="1">
    <location>
        <begin position="324"/>
        <end position="333"/>
    </location>
</feature>